<evidence type="ECO:0000313" key="1">
    <source>
        <dbReference type="EMBL" id="ETO28932.1"/>
    </source>
</evidence>
<protein>
    <submittedName>
        <fullName evidence="1">Cytochrome P450, family 2, subfamily K, polypeptide 6</fullName>
    </submittedName>
</protein>
<reference evidence="1 2" key="1">
    <citation type="journal article" date="2013" name="Curr. Biol.">
        <title>The Genome of the Foraminiferan Reticulomyxa filosa.</title>
        <authorList>
            <person name="Glockner G."/>
            <person name="Hulsmann N."/>
            <person name="Schleicher M."/>
            <person name="Noegel A.A."/>
            <person name="Eichinger L."/>
            <person name="Gallinger C."/>
            <person name="Pawlowski J."/>
            <person name="Sierra R."/>
            <person name="Euteneuer U."/>
            <person name="Pillet L."/>
            <person name="Moustafa A."/>
            <person name="Platzer M."/>
            <person name="Groth M."/>
            <person name="Szafranski K."/>
            <person name="Schliwa M."/>
        </authorList>
    </citation>
    <scope>NUCLEOTIDE SEQUENCE [LARGE SCALE GENOMIC DNA]</scope>
</reference>
<dbReference type="Gene3D" id="1.10.630.10">
    <property type="entry name" value="Cytochrome P450"/>
    <property type="match status" value="1"/>
</dbReference>
<dbReference type="InterPro" id="IPR001128">
    <property type="entry name" value="Cyt_P450"/>
</dbReference>
<dbReference type="GO" id="GO:0005506">
    <property type="term" value="F:iron ion binding"/>
    <property type="evidence" value="ECO:0007669"/>
    <property type="project" value="InterPro"/>
</dbReference>
<comment type="caution">
    <text evidence="1">The sequence shown here is derived from an EMBL/GenBank/DDBJ whole genome shotgun (WGS) entry which is preliminary data.</text>
</comment>
<dbReference type="SUPFAM" id="SSF48264">
    <property type="entry name" value="Cytochrome P450"/>
    <property type="match status" value="1"/>
</dbReference>
<dbReference type="PANTHER" id="PTHR24301">
    <property type="entry name" value="THROMBOXANE-A SYNTHASE"/>
    <property type="match status" value="1"/>
</dbReference>
<sequence>MLRSCSSNHHHIFICPTPRRIYPFAQISLFPFCSGKENSPKKFPGPKPLPLVGNLLSIKGGARGFLPFLNQCQEQYGDVYQCYFGWSKPIVVSDADMVEHVLSLTKGNGKNYVGRDTVPILLDVSRMWVKDTNVVTGLVFGEGDRYWVKPRKAASEGFLQKSFLQVATDTINKFAKQYTDHIYQQMEENEKKNECTLNVSNVNPKVFTDIISELAFGQSTNMLIGERSELAGDIKQTGTLINYFGQFPVAFWRYVPNKKFSQLQNVIKRSAQFLVPRVEQSVQKIKQQRSSTQTTNNGEDKGDVTFLDMLARLHVDGM</sequence>
<dbReference type="PANTHER" id="PTHR24301:SF2">
    <property type="entry name" value="THROMBOXANE-A SYNTHASE"/>
    <property type="match status" value="1"/>
</dbReference>
<dbReference type="GO" id="GO:0004497">
    <property type="term" value="F:monooxygenase activity"/>
    <property type="evidence" value="ECO:0007669"/>
    <property type="project" value="InterPro"/>
</dbReference>
<dbReference type="GO" id="GO:0020037">
    <property type="term" value="F:heme binding"/>
    <property type="evidence" value="ECO:0007669"/>
    <property type="project" value="InterPro"/>
</dbReference>
<accession>X6NUK4</accession>
<dbReference type="InterPro" id="IPR036396">
    <property type="entry name" value="Cyt_P450_sf"/>
</dbReference>
<dbReference type="GO" id="GO:0016705">
    <property type="term" value="F:oxidoreductase activity, acting on paired donors, with incorporation or reduction of molecular oxygen"/>
    <property type="evidence" value="ECO:0007669"/>
    <property type="project" value="InterPro"/>
</dbReference>
<dbReference type="EMBL" id="ASPP01006375">
    <property type="protein sequence ID" value="ETO28932.1"/>
    <property type="molecule type" value="Genomic_DNA"/>
</dbReference>
<dbReference type="AlphaFoldDB" id="X6NUK4"/>
<organism evidence="1 2">
    <name type="scientific">Reticulomyxa filosa</name>
    <dbReference type="NCBI Taxonomy" id="46433"/>
    <lineage>
        <taxon>Eukaryota</taxon>
        <taxon>Sar</taxon>
        <taxon>Rhizaria</taxon>
        <taxon>Retaria</taxon>
        <taxon>Foraminifera</taxon>
        <taxon>Monothalamids</taxon>
        <taxon>Reticulomyxidae</taxon>
        <taxon>Reticulomyxa</taxon>
    </lineage>
</organism>
<gene>
    <name evidence="1" type="ORF">RFI_08193</name>
</gene>
<evidence type="ECO:0000313" key="2">
    <source>
        <dbReference type="Proteomes" id="UP000023152"/>
    </source>
</evidence>
<dbReference type="OrthoDB" id="1470350at2759"/>
<name>X6NUK4_RETFI</name>
<dbReference type="Proteomes" id="UP000023152">
    <property type="component" value="Unassembled WGS sequence"/>
</dbReference>
<keyword evidence="2" id="KW-1185">Reference proteome</keyword>
<dbReference type="Pfam" id="PF00067">
    <property type="entry name" value="p450"/>
    <property type="match status" value="1"/>
</dbReference>
<proteinExistence type="predicted"/>